<dbReference type="PROSITE" id="PS01090">
    <property type="entry name" value="TATD_2"/>
    <property type="match status" value="1"/>
</dbReference>
<dbReference type="InterPro" id="IPR032466">
    <property type="entry name" value="Metal_Hydrolase"/>
</dbReference>
<feature type="binding site" evidence="3">
    <location>
        <position position="11"/>
    </location>
    <ligand>
        <name>a divalent metal cation</name>
        <dbReference type="ChEBI" id="CHEBI:60240"/>
        <label>1</label>
    </ligand>
</feature>
<protein>
    <submittedName>
        <fullName evidence="4">TatD family deoxyribonuclease</fullName>
    </submittedName>
</protein>
<dbReference type="Proteomes" id="UP000297454">
    <property type="component" value="Unassembled WGS sequence"/>
</dbReference>
<feature type="binding site" evidence="3">
    <location>
        <position position="9"/>
    </location>
    <ligand>
        <name>a divalent metal cation</name>
        <dbReference type="ChEBI" id="CHEBI:60240"/>
        <label>1</label>
    </ligand>
</feature>
<dbReference type="RefSeq" id="WP_134711237.1">
    <property type="nucleotide sequence ID" value="NZ_CP119081.1"/>
</dbReference>
<keyword evidence="1 3" id="KW-0479">Metal-binding</keyword>
<evidence type="ECO:0000256" key="2">
    <source>
        <dbReference type="ARBA" id="ARBA00022801"/>
    </source>
</evidence>
<dbReference type="PANTHER" id="PTHR46124">
    <property type="entry name" value="D-AMINOACYL-TRNA DEACYLASE"/>
    <property type="match status" value="1"/>
</dbReference>
<feature type="binding site" evidence="3">
    <location>
        <position position="205"/>
    </location>
    <ligand>
        <name>a divalent metal cation</name>
        <dbReference type="ChEBI" id="CHEBI:60240"/>
        <label>1</label>
    </ligand>
</feature>
<comment type="caution">
    <text evidence="4">The sequence shown here is derived from an EMBL/GenBank/DDBJ whole genome shotgun (WGS) entry which is preliminary data.</text>
</comment>
<dbReference type="GeneID" id="97030239"/>
<sequence>MSEYIIDSHAHLTDEKFEDRDLIIENFEKEKVLAMINPGVDEESSIQAVELANKHKRVFALVGTHPHEAKFYDDNLREKYRKLAVNNDKVVGIGEIGLDYHYEFSPIEKQKEVFIDQIKLAKELDLPIIIHSREAFDDTYNILKKYAVGMKVLLHSFNETWDDCEKYLDLGFYISLGGMLTFKNSKNLIKVVENMPIDRLLLETDSPYLTPVPHRGKRNEPLYTHVVANRIAEMRVEDVSYIKEKTNQNSIEFFDLINHGLNTDGKN</sequence>
<dbReference type="FunFam" id="3.20.20.140:FF:000005">
    <property type="entry name" value="TatD family hydrolase"/>
    <property type="match status" value="1"/>
</dbReference>
<evidence type="ECO:0000313" key="5">
    <source>
        <dbReference type="Proteomes" id="UP000297454"/>
    </source>
</evidence>
<feature type="binding site" evidence="3">
    <location>
        <position position="131"/>
    </location>
    <ligand>
        <name>a divalent metal cation</name>
        <dbReference type="ChEBI" id="CHEBI:60240"/>
        <label>2</label>
    </ligand>
</feature>
<dbReference type="PROSITE" id="PS01091">
    <property type="entry name" value="TATD_3"/>
    <property type="match status" value="1"/>
</dbReference>
<dbReference type="OrthoDB" id="9810005at2"/>
<dbReference type="CDD" id="cd01310">
    <property type="entry name" value="TatD_DNAse"/>
    <property type="match status" value="1"/>
</dbReference>
<dbReference type="InterPro" id="IPR018228">
    <property type="entry name" value="DNase_TatD-rel_CS"/>
</dbReference>
<dbReference type="SUPFAM" id="SSF51556">
    <property type="entry name" value="Metallo-dependent hydrolases"/>
    <property type="match status" value="1"/>
</dbReference>
<dbReference type="EMBL" id="SCFR01000011">
    <property type="protein sequence ID" value="TFF66311.1"/>
    <property type="molecule type" value="Genomic_DNA"/>
</dbReference>
<dbReference type="Pfam" id="PF01026">
    <property type="entry name" value="TatD_DNase"/>
    <property type="match status" value="1"/>
</dbReference>
<dbReference type="GO" id="GO:0046872">
    <property type="term" value="F:metal ion binding"/>
    <property type="evidence" value="ECO:0007669"/>
    <property type="project" value="UniProtKB-KW"/>
</dbReference>
<keyword evidence="2" id="KW-0378">Hydrolase</keyword>
<dbReference type="GO" id="GO:0004536">
    <property type="term" value="F:DNA nuclease activity"/>
    <property type="evidence" value="ECO:0007669"/>
    <property type="project" value="InterPro"/>
</dbReference>
<feature type="binding site" evidence="3">
    <location>
        <position position="155"/>
    </location>
    <ligand>
        <name>a divalent metal cation</name>
        <dbReference type="ChEBI" id="CHEBI:60240"/>
        <label>2</label>
    </ligand>
</feature>
<dbReference type="PANTHER" id="PTHR46124:SF2">
    <property type="entry name" value="D-AMINOACYL-TRNA DEACYLASE"/>
    <property type="match status" value="1"/>
</dbReference>
<organism evidence="4 5">
    <name type="scientific">Helcococcus ovis</name>
    <dbReference type="NCBI Taxonomy" id="72026"/>
    <lineage>
        <taxon>Bacteria</taxon>
        <taxon>Bacillati</taxon>
        <taxon>Bacillota</taxon>
        <taxon>Tissierellia</taxon>
        <taxon>Tissierellales</taxon>
        <taxon>Peptoniphilaceae</taxon>
        <taxon>Helcococcus</taxon>
    </lineage>
</organism>
<accession>A0A4R9C2M4</accession>
<proteinExistence type="predicted"/>
<evidence type="ECO:0000313" key="4">
    <source>
        <dbReference type="EMBL" id="TFF66311.1"/>
    </source>
</evidence>
<keyword evidence="5" id="KW-1185">Reference proteome</keyword>
<feature type="binding site" evidence="3">
    <location>
        <position position="95"/>
    </location>
    <ligand>
        <name>a divalent metal cation</name>
        <dbReference type="ChEBI" id="CHEBI:60240"/>
        <label>1</label>
    </ligand>
</feature>
<evidence type="ECO:0000256" key="1">
    <source>
        <dbReference type="ARBA" id="ARBA00022723"/>
    </source>
</evidence>
<dbReference type="GO" id="GO:0005829">
    <property type="term" value="C:cytosol"/>
    <property type="evidence" value="ECO:0007669"/>
    <property type="project" value="TreeGrafter"/>
</dbReference>
<reference evidence="4 5" key="1">
    <citation type="submission" date="2019-01" db="EMBL/GenBank/DDBJ databases">
        <title>Draft Genome Sequences of Helcococcus ovis Strains Isolated from the Uterus and Vagina of Dairy Cows with Metritis.</title>
        <authorList>
            <person name="Cunha F."/>
            <person name="Jeon S.J."/>
            <person name="Kutzer P."/>
            <person name="Galvao K.N."/>
        </authorList>
    </citation>
    <scope>NUCLEOTIDE SEQUENCE [LARGE SCALE GENOMIC DNA]</scope>
    <source>
        <strain evidence="4 5">KG-37</strain>
    </source>
</reference>
<gene>
    <name evidence="4" type="ORF">EQF91_04265</name>
</gene>
<evidence type="ECO:0000256" key="3">
    <source>
        <dbReference type="PIRSR" id="PIRSR005902-1"/>
    </source>
</evidence>
<dbReference type="InterPro" id="IPR001130">
    <property type="entry name" value="TatD-like"/>
</dbReference>
<dbReference type="Gene3D" id="3.20.20.140">
    <property type="entry name" value="Metal-dependent hydrolases"/>
    <property type="match status" value="1"/>
</dbReference>
<dbReference type="GO" id="GO:0016788">
    <property type="term" value="F:hydrolase activity, acting on ester bonds"/>
    <property type="evidence" value="ECO:0007669"/>
    <property type="project" value="InterPro"/>
</dbReference>
<dbReference type="InterPro" id="IPR015991">
    <property type="entry name" value="TatD/YcfH-like"/>
</dbReference>
<dbReference type="PIRSF" id="PIRSF005902">
    <property type="entry name" value="DNase_TatD"/>
    <property type="match status" value="1"/>
</dbReference>
<name>A0A4R9C2M4_9FIRM</name>
<dbReference type="AlphaFoldDB" id="A0A4R9C2M4"/>
<dbReference type="NCBIfam" id="TIGR00010">
    <property type="entry name" value="YchF/TatD family DNA exonuclease"/>
    <property type="match status" value="1"/>
</dbReference>